<evidence type="ECO:0000313" key="2">
    <source>
        <dbReference type="EMBL" id="OXA39585.1"/>
    </source>
</evidence>
<comment type="caution">
    <text evidence="2">The sequence shown here is derived from an EMBL/GenBank/DDBJ whole genome shotgun (WGS) entry which is preliminary data.</text>
</comment>
<feature type="transmembrane region" description="Helical" evidence="1">
    <location>
        <begin position="200"/>
        <end position="232"/>
    </location>
</feature>
<reference evidence="2 3" key="1">
    <citation type="submission" date="2015-12" db="EMBL/GenBank/DDBJ databases">
        <title>The genome of Folsomia candida.</title>
        <authorList>
            <person name="Faddeeva A."/>
            <person name="Derks M.F."/>
            <person name="Anvar Y."/>
            <person name="Smit S."/>
            <person name="Van Straalen N."/>
            <person name="Roelofs D."/>
        </authorList>
    </citation>
    <scope>NUCLEOTIDE SEQUENCE [LARGE SCALE GENOMIC DNA]</scope>
    <source>
        <strain evidence="2 3">VU population</strain>
        <tissue evidence="2">Whole body</tissue>
    </source>
</reference>
<feature type="transmembrane region" description="Helical" evidence="1">
    <location>
        <begin position="57"/>
        <end position="76"/>
    </location>
</feature>
<feature type="transmembrane region" description="Helical" evidence="1">
    <location>
        <begin position="152"/>
        <end position="178"/>
    </location>
</feature>
<keyword evidence="1" id="KW-0472">Membrane</keyword>
<keyword evidence="3" id="KW-1185">Reference proteome</keyword>
<protein>
    <recommendedName>
        <fullName evidence="4">Odorant receptor</fullName>
    </recommendedName>
</protein>
<feature type="transmembrane region" description="Helical" evidence="1">
    <location>
        <begin position="307"/>
        <end position="330"/>
    </location>
</feature>
<organism evidence="2 3">
    <name type="scientific">Folsomia candida</name>
    <name type="common">Springtail</name>
    <dbReference type="NCBI Taxonomy" id="158441"/>
    <lineage>
        <taxon>Eukaryota</taxon>
        <taxon>Metazoa</taxon>
        <taxon>Ecdysozoa</taxon>
        <taxon>Arthropoda</taxon>
        <taxon>Hexapoda</taxon>
        <taxon>Collembola</taxon>
        <taxon>Entomobryomorpha</taxon>
        <taxon>Isotomoidea</taxon>
        <taxon>Isotomidae</taxon>
        <taxon>Proisotominae</taxon>
        <taxon>Folsomia</taxon>
    </lineage>
</organism>
<proteinExistence type="predicted"/>
<evidence type="ECO:0000256" key="1">
    <source>
        <dbReference type="SAM" id="Phobius"/>
    </source>
</evidence>
<dbReference type="Proteomes" id="UP000198287">
    <property type="component" value="Unassembled WGS sequence"/>
</dbReference>
<sequence length="400" mass="46423">MNKLQKFWAHSISSLTAFEALQHFIHFTETFIYHQYLTWDRKLEQPTPASRAKLTPWYLQSGLVFVSCFVLPLKIFQEIMAYKKDPDITVTAWLMFVFYQCLLTICVANILSFIFKIDEMCLGLKNLWRMKQVADQDGRRINSSDRSPRYDLVGVFLHALIPGSITIPLTIATFPFLFENDDPSYHIIRQWTFLSPNAQFWLRVCSLFFVGLHVTTVLFLCAIFCTTIGLAFHTCQAAMIRNFSRFEVNVFRRVRQFEKDVIHYRRFTIVAKATNDFIFYTLPIACLTTLVGSIVCGYILIKLTGRVSLMMTFFVGDVMVVLIMVVLWVIRQFGDVFHESGEVIRVWKLSVGASKYMSRQVRSCSRLKIEVGPFFFVRKETRIVMISVIAYHTISLVISV</sequence>
<dbReference type="AlphaFoldDB" id="A0A226D1X0"/>
<evidence type="ECO:0008006" key="4">
    <source>
        <dbReference type="Google" id="ProtNLM"/>
    </source>
</evidence>
<keyword evidence="1" id="KW-1133">Transmembrane helix</keyword>
<accession>A0A226D1X0</accession>
<evidence type="ECO:0000313" key="3">
    <source>
        <dbReference type="Proteomes" id="UP000198287"/>
    </source>
</evidence>
<name>A0A226D1X0_FOLCA</name>
<feature type="transmembrane region" description="Helical" evidence="1">
    <location>
        <begin position="277"/>
        <end position="301"/>
    </location>
</feature>
<keyword evidence="1" id="KW-0812">Transmembrane</keyword>
<feature type="transmembrane region" description="Helical" evidence="1">
    <location>
        <begin position="96"/>
        <end position="115"/>
    </location>
</feature>
<dbReference type="EMBL" id="LNIX01000038">
    <property type="protein sequence ID" value="OXA39585.1"/>
    <property type="molecule type" value="Genomic_DNA"/>
</dbReference>
<gene>
    <name evidence="2" type="ORF">Fcan01_25753</name>
</gene>